<dbReference type="EMBL" id="FNWJ01000001">
    <property type="protein sequence ID" value="SEH10587.1"/>
    <property type="molecule type" value="Genomic_DNA"/>
</dbReference>
<evidence type="ECO:0000313" key="2">
    <source>
        <dbReference type="Proteomes" id="UP000222056"/>
    </source>
</evidence>
<name>A0A1H6FIC4_THEAL</name>
<gene>
    <name evidence="1" type="ORF">SAMN02745716_0456</name>
</gene>
<reference evidence="2" key="1">
    <citation type="submission" date="2016-10" db="EMBL/GenBank/DDBJ databases">
        <authorList>
            <person name="Varghese N."/>
            <person name="Submissions S."/>
        </authorList>
    </citation>
    <scope>NUCLEOTIDE SEQUENCE [LARGE SCALE GENOMIC DNA]</scope>
    <source>
        <strain evidence="2">ATCC 35263</strain>
    </source>
</reference>
<dbReference type="Proteomes" id="UP000222056">
    <property type="component" value="Unassembled WGS sequence"/>
</dbReference>
<keyword evidence="2" id="KW-1185">Reference proteome</keyword>
<sequence length="204" mass="20776">MPRRRAFGIALLVLAATLLGGQLVAPRIAEKRVADRLEREGGQATVHVRALPWVLLLVGRGQELSVRGHGLRLPLGGGQLGRLDGFRRVAVVIERSQLGPLAVSRLEIRSVAGKPRRYLVGLRGSASPAALGGLAGEALGGPLGGAIGSVAGGLAGDTPLPFAARALLESENGRPRTIGAEGTVAGVPAGGLIELAAQALASRL</sequence>
<evidence type="ECO:0008006" key="3">
    <source>
        <dbReference type="Google" id="ProtNLM"/>
    </source>
</evidence>
<dbReference type="AlphaFoldDB" id="A0A1H6FIC4"/>
<organism evidence="1 2">
    <name type="scientific">Thermoleophilum album</name>
    <dbReference type="NCBI Taxonomy" id="29539"/>
    <lineage>
        <taxon>Bacteria</taxon>
        <taxon>Bacillati</taxon>
        <taxon>Actinomycetota</taxon>
        <taxon>Thermoleophilia</taxon>
        <taxon>Thermoleophilales</taxon>
        <taxon>Thermoleophilaceae</taxon>
        <taxon>Thermoleophilum</taxon>
    </lineage>
</organism>
<proteinExistence type="predicted"/>
<evidence type="ECO:0000313" key="1">
    <source>
        <dbReference type="EMBL" id="SEH10587.1"/>
    </source>
</evidence>
<dbReference type="RefSeq" id="WP_093115839.1">
    <property type="nucleotide sequence ID" value="NZ_FNWJ01000001.1"/>
</dbReference>
<accession>A0A1H6FIC4</accession>
<protein>
    <recommendedName>
        <fullName evidence="3">DUF2993 domain-containing protein</fullName>
    </recommendedName>
</protein>